<name>A0A383A2U3_9ZZZZ</name>
<reference evidence="1" key="1">
    <citation type="submission" date="2018-05" db="EMBL/GenBank/DDBJ databases">
        <authorList>
            <person name="Lanie J.A."/>
            <person name="Ng W.-L."/>
            <person name="Kazmierczak K.M."/>
            <person name="Andrzejewski T.M."/>
            <person name="Davidsen T.M."/>
            <person name="Wayne K.J."/>
            <person name="Tettelin H."/>
            <person name="Glass J.I."/>
            <person name="Rusch D."/>
            <person name="Podicherti R."/>
            <person name="Tsui H.-C.T."/>
            <person name="Winkler M.E."/>
        </authorList>
    </citation>
    <scope>NUCLEOTIDE SEQUENCE</scope>
</reference>
<organism evidence="1">
    <name type="scientific">marine metagenome</name>
    <dbReference type="NCBI Taxonomy" id="408172"/>
    <lineage>
        <taxon>unclassified sequences</taxon>
        <taxon>metagenomes</taxon>
        <taxon>ecological metagenomes</taxon>
    </lineage>
</organism>
<gene>
    <name evidence="1" type="ORF">METZ01_LOCUS454734</name>
</gene>
<accession>A0A383A2U3</accession>
<dbReference type="EMBL" id="UINC01188590">
    <property type="protein sequence ID" value="SVE01880.1"/>
    <property type="molecule type" value="Genomic_DNA"/>
</dbReference>
<dbReference type="AlphaFoldDB" id="A0A383A2U3"/>
<evidence type="ECO:0000313" key="1">
    <source>
        <dbReference type="EMBL" id="SVE01880.1"/>
    </source>
</evidence>
<feature type="non-terminal residue" evidence="1">
    <location>
        <position position="1"/>
    </location>
</feature>
<protein>
    <recommendedName>
        <fullName evidence="2">Succinate--CoA ligase subunit alpha</fullName>
    </recommendedName>
</protein>
<evidence type="ECO:0008006" key="2">
    <source>
        <dbReference type="Google" id="ProtNLM"/>
    </source>
</evidence>
<proteinExistence type="predicted"/>
<sequence>IEKMKSCGIMIAESPAEIGKTLYDKLAR</sequence>